<feature type="compositionally biased region" description="Pro residues" evidence="1">
    <location>
        <begin position="24"/>
        <end position="37"/>
    </location>
</feature>
<dbReference type="InterPro" id="IPR018858">
    <property type="entry name" value="DUF2458"/>
</dbReference>
<protein>
    <submittedName>
        <fullName evidence="2">Uncharacterized protein</fullName>
    </submittedName>
</protein>
<gene>
    <name evidence="2" type="ORF">NA57DRAFT_77533</name>
</gene>
<name>A0A9P4IDY6_9PEZI</name>
<accession>A0A9P4IDY6</accession>
<comment type="caution">
    <text evidence="2">The sequence shown here is derived from an EMBL/GenBank/DDBJ whole genome shotgun (WGS) entry which is preliminary data.</text>
</comment>
<evidence type="ECO:0000256" key="1">
    <source>
        <dbReference type="SAM" id="MobiDB-lite"/>
    </source>
</evidence>
<feature type="compositionally biased region" description="Polar residues" evidence="1">
    <location>
        <begin position="39"/>
        <end position="59"/>
    </location>
</feature>
<evidence type="ECO:0000313" key="2">
    <source>
        <dbReference type="EMBL" id="KAF2097279.1"/>
    </source>
</evidence>
<keyword evidence="3" id="KW-1185">Reference proteome</keyword>
<evidence type="ECO:0000313" key="3">
    <source>
        <dbReference type="Proteomes" id="UP000799772"/>
    </source>
</evidence>
<feature type="region of interest" description="Disordered" evidence="1">
    <location>
        <begin position="16"/>
        <end position="91"/>
    </location>
</feature>
<proteinExistence type="predicted"/>
<dbReference type="AlphaFoldDB" id="A0A9P4IDY6"/>
<dbReference type="Pfam" id="PF10454">
    <property type="entry name" value="DUF2458"/>
    <property type="match status" value="2"/>
</dbReference>
<reference evidence="2" key="1">
    <citation type="journal article" date="2020" name="Stud. Mycol.">
        <title>101 Dothideomycetes genomes: a test case for predicting lifestyles and emergence of pathogens.</title>
        <authorList>
            <person name="Haridas S."/>
            <person name="Albert R."/>
            <person name="Binder M."/>
            <person name="Bloem J."/>
            <person name="Labutti K."/>
            <person name="Salamov A."/>
            <person name="Andreopoulos B."/>
            <person name="Baker S."/>
            <person name="Barry K."/>
            <person name="Bills G."/>
            <person name="Bluhm B."/>
            <person name="Cannon C."/>
            <person name="Castanera R."/>
            <person name="Culley D."/>
            <person name="Daum C."/>
            <person name="Ezra D."/>
            <person name="Gonzalez J."/>
            <person name="Henrissat B."/>
            <person name="Kuo A."/>
            <person name="Liang C."/>
            <person name="Lipzen A."/>
            <person name="Lutzoni F."/>
            <person name="Magnuson J."/>
            <person name="Mondo S."/>
            <person name="Nolan M."/>
            <person name="Ohm R."/>
            <person name="Pangilinan J."/>
            <person name="Park H.-J."/>
            <person name="Ramirez L."/>
            <person name="Alfaro M."/>
            <person name="Sun H."/>
            <person name="Tritt A."/>
            <person name="Yoshinaga Y."/>
            <person name="Zwiers L.-H."/>
            <person name="Turgeon B."/>
            <person name="Goodwin S."/>
            <person name="Spatafora J."/>
            <person name="Crous P."/>
            <person name="Grigoriev I."/>
        </authorList>
    </citation>
    <scope>NUCLEOTIDE SEQUENCE</scope>
    <source>
        <strain evidence="2">CBS 133067</strain>
    </source>
</reference>
<sequence length="242" mass="26745">MASDGNNVPDLASVLQALASFTTPQPPGPQQLAPQPPQESTSNTAFVQQLYQLNSSAGSENAPGSGPNLPQPRPQQRVVNDVVERTSSPTIDPATITDWKMGLKCVSFISQANPNFKNAIRKMIHAQHHHERLWYQGFNDLLEKHGRQIPEDGPVNIDDIDEAKAYVSKVHMAAVEMHTAMTVELKVLGVPFFGTKPEHVKRNGNREVSQNGGSLTNGVKITERELLDLQRKMVQYLEDMYG</sequence>
<dbReference type="EMBL" id="ML978128">
    <property type="protein sequence ID" value="KAF2097279.1"/>
    <property type="molecule type" value="Genomic_DNA"/>
</dbReference>
<dbReference type="OrthoDB" id="5363415at2759"/>
<dbReference type="Proteomes" id="UP000799772">
    <property type="component" value="Unassembled WGS sequence"/>
</dbReference>
<organism evidence="2 3">
    <name type="scientific">Rhizodiscina lignyota</name>
    <dbReference type="NCBI Taxonomy" id="1504668"/>
    <lineage>
        <taxon>Eukaryota</taxon>
        <taxon>Fungi</taxon>
        <taxon>Dikarya</taxon>
        <taxon>Ascomycota</taxon>
        <taxon>Pezizomycotina</taxon>
        <taxon>Dothideomycetes</taxon>
        <taxon>Pleosporomycetidae</taxon>
        <taxon>Aulographales</taxon>
        <taxon>Rhizodiscinaceae</taxon>
        <taxon>Rhizodiscina</taxon>
    </lineage>
</organism>